<evidence type="ECO:0000259" key="9">
    <source>
        <dbReference type="PROSITE" id="PS51855"/>
    </source>
</evidence>
<dbReference type="InterPro" id="IPR024051">
    <property type="entry name" value="AICAR_Tfase_dup_dom_sf"/>
</dbReference>
<comment type="pathway">
    <text evidence="2 8">Purine metabolism; IMP biosynthesis via de novo pathway; 5-formamido-1-(5-phospho-D-ribosyl)imidazole-4-carboxamide from 5-amino-1-(5-phospho-D-ribosyl)imidazole-4-carboxamide (10-formyl THF route): step 1/1.</text>
</comment>
<comment type="similarity">
    <text evidence="3 8">Belongs to the PurH family.</text>
</comment>
<sequence>MAGTINKKALISVADKTDVATLAKGLKELSFQIIATSGTQRLLKENGVDSVNIAEYTGGTESERVKTLSQRIATEILETGEIGLVVCNLYPFFAQKQKNLEEMIEYIDIGGVTLIRAAAKNFKKVGVVFSPEQYPVLIEALQKNQCTEEFRLQLAREAFDYIAWYDAVIADYFSNNPVERNYFSVGAEKFIGMRYGENPHQKASFYLNRLFQEEFKVHGGKQISYNNLLDAEVAFGAANEFTDEISCAVIKHQTPCGVATGKTQKEAFERAYMADSLSAFGGIVGLNRKVEVDTAESIRKHFFEVVIAPGYDEEALAILKSKKALRIVELPQTLIQPIVYRPVFSGILVQERDQGDIKDWSVVTNRKPDEYETSALKFAWKVVKWTKSNSIVFAINGRTVGIGAGQTSRVGAVEIAARSSVERSAGVVMASDAFFPFRDGIDAAAKAGVTAVIQPGGSKRDQEVIDACNEHKMAMVFTHMRHFRH</sequence>
<gene>
    <name evidence="8 10" type="primary">purH</name>
    <name evidence="10" type="ORF">ENI34_01680</name>
</gene>
<keyword evidence="7 8" id="KW-0511">Multifunctional enzyme</keyword>
<dbReference type="EMBL" id="DRIG01000022">
    <property type="protein sequence ID" value="HEC77838.1"/>
    <property type="molecule type" value="Genomic_DNA"/>
</dbReference>
<evidence type="ECO:0000256" key="3">
    <source>
        <dbReference type="ARBA" id="ARBA00007667"/>
    </source>
</evidence>
<evidence type="ECO:0000313" key="11">
    <source>
        <dbReference type="Proteomes" id="UP000885826"/>
    </source>
</evidence>
<proteinExistence type="inferred from homology"/>
<protein>
    <recommendedName>
        <fullName evidence="8">Bifunctional purine biosynthesis protein PurH</fullName>
    </recommendedName>
    <domain>
        <recommendedName>
            <fullName evidence="8">Phosphoribosylaminoimidazolecarboxamide formyltransferase</fullName>
            <ecNumber evidence="8">2.1.2.3</ecNumber>
        </recommendedName>
        <alternativeName>
            <fullName evidence="8">AICAR transformylase</fullName>
        </alternativeName>
    </domain>
    <domain>
        <recommendedName>
            <fullName evidence="8">IMP cyclohydrolase</fullName>
            <ecNumber evidence="8">3.5.4.10</ecNumber>
        </recommendedName>
        <alternativeName>
            <fullName evidence="8">ATIC</fullName>
        </alternativeName>
        <alternativeName>
            <fullName evidence="8">IMP synthase</fullName>
        </alternativeName>
        <alternativeName>
            <fullName evidence="8">Inosinicase</fullName>
        </alternativeName>
    </domain>
</protein>
<dbReference type="InterPro" id="IPR036914">
    <property type="entry name" value="MGS-like_dom_sf"/>
</dbReference>
<dbReference type="EC" id="2.1.2.3" evidence="8"/>
<dbReference type="FunFam" id="3.40.140.20:FF:000001">
    <property type="entry name" value="Bifunctional purine biosynthesis protein PurH"/>
    <property type="match status" value="1"/>
</dbReference>
<dbReference type="CDD" id="cd01421">
    <property type="entry name" value="IMPCH"/>
    <property type="match status" value="1"/>
</dbReference>
<dbReference type="InterPro" id="IPR011607">
    <property type="entry name" value="MGS-like_dom"/>
</dbReference>
<dbReference type="GO" id="GO:0004643">
    <property type="term" value="F:phosphoribosylaminoimidazolecarboxamide formyltransferase activity"/>
    <property type="evidence" value="ECO:0007669"/>
    <property type="project" value="UniProtKB-UniRule"/>
</dbReference>
<comment type="caution">
    <text evidence="10">The sequence shown here is derived from an EMBL/GenBank/DDBJ whole genome shotgun (WGS) entry which is preliminary data.</text>
</comment>
<dbReference type="AlphaFoldDB" id="A0A9C9EKR1"/>
<dbReference type="InterPro" id="IPR016193">
    <property type="entry name" value="Cytidine_deaminase-like"/>
</dbReference>
<dbReference type="GO" id="GO:0005829">
    <property type="term" value="C:cytosol"/>
    <property type="evidence" value="ECO:0007669"/>
    <property type="project" value="TreeGrafter"/>
</dbReference>
<dbReference type="NCBIfam" id="NF002049">
    <property type="entry name" value="PRK00881.1"/>
    <property type="match status" value="1"/>
</dbReference>
<dbReference type="PIRSF" id="PIRSF000414">
    <property type="entry name" value="AICARFT_IMPCHas"/>
    <property type="match status" value="1"/>
</dbReference>
<dbReference type="PANTHER" id="PTHR11692">
    <property type="entry name" value="BIFUNCTIONAL PURINE BIOSYNTHESIS PROTEIN PURH"/>
    <property type="match status" value="1"/>
</dbReference>
<dbReference type="Pfam" id="PF02142">
    <property type="entry name" value="MGS"/>
    <property type="match status" value="1"/>
</dbReference>
<dbReference type="Proteomes" id="UP000885826">
    <property type="component" value="Unassembled WGS sequence"/>
</dbReference>
<keyword evidence="4 8" id="KW-0808">Transferase</keyword>
<keyword evidence="6 8" id="KW-0378">Hydrolase</keyword>
<comment type="catalytic activity">
    <reaction evidence="8">
        <text>IMP + H2O = 5-formamido-1-(5-phospho-D-ribosyl)imidazole-4-carboxamide</text>
        <dbReference type="Rhea" id="RHEA:18445"/>
        <dbReference type="ChEBI" id="CHEBI:15377"/>
        <dbReference type="ChEBI" id="CHEBI:58053"/>
        <dbReference type="ChEBI" id="CHEBI:58467"/>
        <dbReference type="EC" id="3.5.4.10"/>
    </reaction>
</comment>
<evidence type="ECO:0000313" key="10">
    <source>
        <dbReference type="EMBL" id="HEC77838.1"/>
    </source>
</evidence>
<reference evidence="10" key="1">
    <citation type="journal article" date="2020" name="mSystems">
        <title>Genome- and Community-Level Interaction Insights into Carbon Utilization and Element Cycling Functions of Hydrothermarchaeota in Hydrothermal Sediment.</title>
        <authorList>
            <person name="Zhou Z."/>
            <person name="Liu Y."/>
            <person name="Xu W."/>
            <person name="Pan J."/>
            <person name="Luo Z.H."/>
            <person name="Li M."/>
        </authorList>
    </citation>
    <scope>NUCLEOTIDE SEQUENCE</scope>
    <source>
        <strain evidence="10">HyVt-388</strain>
    </source>
</reference>
<name>A0A9C9EKR1_UNCW3</name>
<comment type="catalytic activity">
    <reaction evidence="8">
        <text>(6R)-10-formyltetrahydrofolate + 5-amino-1-(5-phospho-beta-D-ribosyl)imidazole-4-carboxamide = 5-formamido-1-(5-phospho-D-ribosyl)imidazole-4-carboxamide + (6S)-5,6,7,8-tetrahydrofolate</text>
        <dbReference type="Rhea" id="RHEA:22192"/>
        <dbReference type="ChEBI" id="CHEBI:57453"/>
        <dbReference type="ChEBI" id="CHEBI:58467"/>
        <dbReference type="ChEBI" id="CHEBI:58475"/>
        <dbReference type="ChEBI" id="CHEBI:195366"/>
        <dbReference type="EC" id="2.1.2.3"/>
    </reaction>
</comment>
<dbReference type="EC" id="3.5.4.10" evidence="8"/>
<dbReference type="SUPFAM" id="SSF53927">
    <property type="entry name" value="Cytidine deaminase-like"/>
    <property type="match status" value="1"/>
</dbReference>
<organism evidence="10 11">
    <name type="scientific">candidate division WOR-3 bacterium</name>
    <dbReference type="NCBI Taxonomy" id="2052148"/>
    <lineage>
        <taxon>Bacteria</taxon>
        <taxon>Bacteria division WOR-3</taxon>
    </lineage>
</organism>
<comment type="domain">
    <text evidence="8">The IMP cyclohydrolase activity resides in the N-terminal region.</text>
</comment>
<dbReference type="InterPro" id="IPR002695">
    <property type="entry name" value="PurH-like"/>
</dbReference>
<comment type="pathway">
    <text evidence="1 8">Purine metabolism; IMP biosynthesis via de novo pathway; IMP from 5-formamido-1-(5-phospho-D-ribosyl)imidazole-4-carboxamide: step 1/1.</text>
</comment>
<dbReference type="SMART" id="SM00798">
    <property type="entry name" value="AICARFT_IMPCHas"/>
    <property type="match status" value="1"/>
</dbReference>
<dbReference type="SUPFAM" id="SSF52335">
    <property type="entry name" value="Methylglyoxal synthase-like"/>
    <property type="match status" value="1"/>
</dbReference>
<feature type="domain" description="MGS-like" evidence="9">
    <location>
        <begin position="1"/>
        <end position="129"/>
    </location>
</feature>
<evidence type="ECO:0000256" key="2">
    <source>
        <dbReference type="ARBA" id="ARBA00004954"/>
    </source>
</evidence>
<dbReference type="Gene3D" id="3.40.50.1380">
    <property type="entry name" value="Methylglyoxal synthase-like domain"/>
    <property type="match status" value="1"/>
</dbReference>
<dbReference type="SMART" id="SM00851">
    <property type="entry name" value="MGS"/>
    <property type="match status" value="1"/>
</dbReference>
<dbReference type="HAMAP" id="MF_00139">
    <property type="entry name" value="PurH"/>
    <property type="match status" value="1"/>
</dbReference>
<dbReference type="Pfam" id="PF01808">
    <property type="entry name" value="AICARFT_IMPCHas"/>
    <property type="match status" value="1"/>
</dbReference>
<evidence type="ECO:0000256" key="5">
    <source>
        <dbReference type="ARBA" id="ARBA00022755"/>
    </source>
</evidence>
<evidence type="ECO:0000256" key="7">
    <source>
        <dbReference type="ARBA" id="ARBA00023268"/>
    </source>
</evidence>
<evidence type="ECO:0000256" key="4">
    <source>
        <dbReference type="ARBA" id="ARBA00022679"/>
    </source>
</evidence>
<accession>A0A9C9EKR1</accession>
<dbReference type="PANTHER" id="PTHR11692:SF0">
    <property type="entry name" value="BIFUNCTIONAL PURINE BIOSYNTHESIS PROTEIN ATIC"/>
    <property type="match status" value="1"/>
</dbReference>
<evidence type="ECO:0000256" key="8">
    <source>
        <dbReference type="HAMAP-Rule" id="MF_00139"/>
    </source>
</evidence>
<dbReference type="PROSITE" id="PS51855">
    <property type="entry name" value="MGS"/>
    <property type="match status" value="1"/>
</dbReference>
<evidence type="ECO:0000256" key="6">
    <source>
        <dbReference type="ARBA" id="ARBA00022801"/>
    </source>
</evidence>
<keyword evidence="5 8" id="KW-0658">Purine biosynthesis</keyword>
<dbReference type="GO" id="GO:0003937">
    <property type="term" value="F:IMP cyclohydrolase activity"/>
    <property type="evidence" value="ECO:0007669"/>
    <property type="project" value="UniProtKB-UniRule"/>
</dbReference>
<dbReference type="GO" id="GO:0006189">
    <property type="term" value="P:'de novo' IMP biosynthetic process"/>
    <property type="evidence" value="ECO:0007669"/>
    <property type="project" value="UniProtKB-UniRule"/>
</dbReference>
<evidence type="ECO:0000256" key="1">
    <source>
        <dbReference type="ARBA" id="ARBA00004844"/>
    </source>
</evidence>
<dbReference type="Gene3D" id="3.40.140.20">
    <property type="match status" value="2"/>
</dbReference>